<name>S4VYC4_9VIRU</name>
<sequence length="341" mass="37573">MTDTAPTTTPPAPDNRALVLSAEDAPSSSERTWWIDEIEPDDPTARFAGQKNWFYHNQTPTPADQRWRHDHWPEPPTRLHGHRFSDFFASACTKDNIERTTAQSTYCGARLLIEIACVGCVNDALANAASELGTILSVDVTSSHQPSASGSEVVYADDASYTAYSSKPWGVFKRDGFDDVLAAMRTITGRADMTDMDLATLQSNTRVIERHMARTGLIDEIIEKSGPDYGGGGACDKPVGGCTDDDDDDSDTNSDTKISEEERRAALVAALPVKDRYNHMFVETRRVRKCDRESPALLDTYTKDVPECGWCEYMGLLLDTDVAVSQADAICSVIEKFLSQI</sequence>
<accession>S4VYC4</accession>
<feature type="compositionally biased region" description="Acidic residues" evidence="1">
    <location>
        <begin position="243"/>
        <end position="252"/>
    </location>
</feature>
<dbReference type="GeneID" id="16607481"/>
<dbReference type="KEGG" id="vg:16607481"/>
<dbReference type="EMBL" id="KC977571">
    <property type="protein sequence ID" value="AGO85694.1"/>
    <property type="molecule type" value="Genomic_DNA"/>
</dbReference>
<evidence type="ECO:0000313" key="3">
    <source>
        <dbReference type="Proteomes" id="UP000204584"/>
    </source>
</evidence>
<protein>
    <submittedName>
        <fullName evidence="2">Uncharacterized protein</fullName>
    </submittedName>
</protein>
<evidence type="ECO:0000313" key="2">
    <source>
        <dbReference type="EMBL" id="AGO85694.1"/>
    </source>
</evidence>
<organism evidence="2 3">
    <name type="scientific">Pandoravirus salinus</name>
    <dbReference type="NCBI Taxonomy" id="1349410"/>
    <lineage>
        <taxon>Viruses</taxon>
        <taxon>Pandoravirus</taxon>
    </lineage>
</organism>
<keyword evidence="3" id="KW-1185">Reference proteome</keyword>
<dbReference type="RefSeq" id="YP_008438773.1">
    <property type="nucleotide sequence ID" value="NC_022098.1"/>
</dbReference>
<proteinExistence type="predicted"/>
<reference evidence="2 3" key="1">
    <citation type="journal article" date="2013" name="Science">
        <title>Pandoraviruses: amoeba viruses with genomes up to 2.5 Mb reaching that of parasitic eukaryotes.</title>
        <authorList>
            <person name="Philippe N."/>
            <person name="Legendre M."/>
            <person name="Doutre G."/>
            <person name="Coute Y."/>
            <person name="Poirot O."/>
            <person name="Lescot M."/>
            <person name="Arslan D."/>
            <person name="Seltzer V."/>
            <person name="Bertaux L."/>
            <person name="Bruley C."/>
            <person name="Garin J."/>
            <person name="Claverie J.M."/>
            <person name="Abergel C."/>
        </authorList>
    </citation>
    <scope>NUCLEOTIDE SEQUENCE [LARGE SCALE GENOMIC DNA]</scope>
</reference>
<evidence type="ECO:0000256" key="1">
    <source>
        <dbReference type="SAM" id="MobiDB-lite"/>
    </source>
</evidence>
<gene>
    <name evidence="2" type="ORF">psal_cds_1317</name>
</gene>
<dbReference type="Proteomes" id="UP000204584">
    <property type="component" value="Segment"/>
</dbReference>
<feature type="region of interest" description="Disordered" evidence="1">
    <location>
        <begin position="229"/>
        <end position="258"/>
    </location>
</feature>